<comment type="caution">
    <text evidence="5">The sequence shown here is derived from an EMBL/GenBank/DDBJ whole genome shotgun (WGS) entry which is preliminary data.</text>
</comment>
<dbReference type="PROSITE" id="PS50887">
    <property type="entry name" value="GGDEF"/>
    <property type="match status" value="1"/>
</dbReference>
<dbReference type="Pfam" id="PF00990">
    <property type="entry name" value="GGDEF"/>
    <property type="match status" value="1"/>
</dbReference>
<gene>
    <name evidence="5" type="ORF">LEP1GSC050_1979</name>
</gene>
<dbReference type="Gene3D" id="3.30.70.270">
    <property type="match status" value="1"/>
</dbReference>
<dbReference type="PANTHER" id="PTHR45138:SF9">
    <property type="entry name" value="DIGUANYLATE CYCLASE DGCM-RELATED"/>
    <property type="match status" value="1"/>
</dbReference>
<dbReference type="Proteomes" id="UP000015454">
    <property type="component" value="Unassembled WGS sequence"/>
</dbReference>
<proteinExistence type="predicted"/>
<evidence type="ECO:0000256" key="3">
    <source>
        <dbReference type="SAM" id="Phobius"/>
    </source>
</evidence>
<sequence>MLCTKFFLAITIIRIEPWILGRKFLGILPDPSGKKTMVQWFPGSDLRARHLFKRILFNNYPSEFIESNLADIRQSLAIHYSFCILITFFTFLIPDSRTVNGEPLFLLYSSRITLVLLSLLFLWRNSLKTDWNPKNMESYKVWSSSVLLISFLPFLYLDEVHYDIYLHQATAILLSMNILLWLTTTTVVLVNLTFGIAFFGICYLSDSLSNAFQEFPILLTYIFVGTFGNVIMNYWRMMDYRDKNKLSRAVIRLRKKNDQIRRISSVDDLTGLYNRRYLIEQFDIFKKRARRYKFNMALIILDMDHLKETNDKFGHMAGDEALQTLSAVMKSRVRATDVCARIGGDEFCILLDSVDPEGLEMLCESLRKGVEAQPLSIEDEHGTPVFITISIGASILPFNEDLTFDDLYQSIDSALYKSKSAGRNKVTIVAASKQDTQRDAFTSWPTEVRIYK</sequence>
<dbReference type="GO" id="GO:0005886">
    <property type="term" value="C:plasma membrane"/>
    <property type="evidence" value="ECO:0007669"/>
    <property type="project" value="TreeGrafter"/>
</dbReference>
<evidence type="ECO:0000313" key="5">
    <source>
        <dbReference type="EMBL" id="EQA45682.1"/>
    </source>
</evidence>
<feature type="transmembrane region" description="Helical" evidence="3">
    <location>
        <begin position="139"/>
        <end position="157"/>
    </location>
</feature>
<dbReference type="NCBIfam" id="TIGR00254">
    <property type="entry name" value="GGDEF"/>
    <property type="match status" value="1"/>
</dbReference>
<evidence type="ECO:0000256" key="1">
    <source>
        <dbReference type="ARBA" id="ARBA00012528"/>
    </source>
</evidence>
<feature type="transmembrane region" description="Helical" evidence="3">
    <location>
        <begin position="215"/>
        <end position="235"/>
    </location>
</feature>
<dbReference type="InterPro" id="IPR043128">
    <property type="entry name" value="Rev_trsase/Diguanyl_cyclase"/>
</dbReference>
<organism evidence="5 6">
    <name type="scientific">Leptospira broomii serovar Hurstbridge str. 5399</name>
    <dbReference type="NCBI Taxonomy" id="1049789"/>
    <lineage>
        <taxon>Bacteria</taxon>
        <taxon>Pseudomonadati</taxon>
        <taxon>Spirochaetota</taxon>
        <taxon>Spirochaetia</taxon>
        <taxon>Leptospirales</taxon>
        <taxon>Leptospiraceae</taxon>
        <taxon>Leptospira</taxon>
    </lineage>
</organism>
<feature type="transmembrane region" description="Helical" evidence="3">
    <location>
        <begin position="105"/>
        <end position="123"/>
    </location>
</feature>
<dbReference type="CDD" id="cd01949">
    <property type="entry name" value="GGDEF"/>
    <property type="match status" value="1"/>
</dbReference>
<dbReference type="AlphaFoldDB" id="T0FDL4"/>
<dbReference type="PANTHER" id="PTHR45138">
    <property type="entry name" value="REGULATORY COMPONENTS OF SENSORY TRANSDUCTION SYSTEM"/>
    <property type="match status" value="1"/>
</dbReference>
<protein>
    <recommendedName>
        <fullName evidence="1">diguanylate cyclase</fullName>
        <ecNumber evidence="1">2.7.7.65</ecNumber>
    </recommendedName>
</protein>
<dbReference type="GO" id="GO:1902201">
    <property type="term" value="P:negative regulation of bacterial-type flagellum-dependent cell motility"/>
    <property type="evidence" value="ECO:0007669"/>
    <property type="project" value="TreeGrafter"/>
</dbReference>
<dbReference type="InterPro" id="IPR000160">
    <property type="entry name" value="GGDEF_dom"/>
</dbReference>
<evidence type="ECO:0000259" key="4">
    <source>
        <dbReference type="PROSITE" id="PS50887"/>
    </source>
</evidence>
<reference evidence="5" key="1">
    <citation type="submission" date="2013-05" db="EMBL/GenBank/DDBJ databases">
        <authorList>
            <person name="Harkins D.M."/>
            <person name="Durkin A.S."/>
            <person name="Brinkac L.M."/>
            <person name="Haft D.H."/>
            <person name="Selengut J.D."/>
            <person name="Sanka R."/>
            <person name="DePew J."/>
            <person name="Purushe J."/>
            <person name="Hartskeerl R.A."/>
            <person name="Ahmed A."/>
            <person name="van der Linden H."/>
            <person name="Goris M.G.A."/>
            <person name="Vinetz J.M."/>
            <person name="Sutton G.G."/>
            <person name="Nierman W.C."/>
            <person name="Fouts D.E."/>
        </authorList>
    </citation>
    <scope>NUCLEOTIDE SEQUENCE [LARGE SCALE GENOMIC DNA]</scope>
    <source>
        <strain evidence="5">5399</strain>
    </source>
</reference>
<dbReference type="GO" id="GO:0043709">
    <property type="term" value="P:cell adhesion involved in single-species biofilm formation"/>
    <property type="evidence" value="ECO:0007669"/>
    <property type="project" value="TreeGrafter"/>
</dbReference>
<dbReference type="GO" id="GO:0052621">
    <property type="term" value="F:diguanylate cyclase activity"/>
    <property type="evidence" value="ECO:0007669"/>
    <property type="project" value="UniProtKB-EC"/>
</dbReference>
<feature type="transmembrane region" description="Helical" evidence="3">
    <location>
        <begin position="76"/>
        <end position="93"/>
    </location>
</feature>
<accession>T0FDL4</accession>
<keyword evidence="3" id="KW-0812">Transmembrane</keyword>
<dbReference type="InterPro" id="IPR029787">
    <property type="entry name" value="Nucleotide_cyclase"/>
</dbReference>
<dbReference type="SUPFAM" id="SSF55073">
    <property type="entry name" value="Nucleotide cyclase"/>
    <property type="match status" value="1"/>
</dbReference>
<comment type="catalytic activity">
    <reaction evidence="2">
        <text>2 GTP = 3',3'-c-di-GMP + 2 diphosphate</text>
        <dbReference type="Rhea" id="RHEA:24898"/>
        <dbReference type="ChEBI" id="CHEBI:33019"/>
        <dbReference type="ChEBI" id="CHEBI:37565"/>
        <dbReference type="ChEBI" id="CHEBI:58805"/>
        <dbReference type="EC" id="2.7.7.65"/>
    </reaction>
</comment>
<feature type="transmembrane region" description="Helical" evidence="3">
    <location>
        <begin position="178"/>
        <end position="203"/>
    </location>
</feature>
<dbReference type="SMART" id="SM00267">
    <property type="entry name" value="GGDEF"/>
    <property type="match status" value="1"/>
</dbReference>
<feature type="domain" description="GGDEF" evidence="4">
    <location>
        <begin position="294"/>
        <end position="431"/>
    </location>
</feature>
<dbReference type="FunFam" id="3.30.70.270:FF:000001">
    <property type="entry name" value="Diguanylate cyclase domain protein"/>
    <property type="match status" value="1"/>
</dbReference>
<dbReference type="InterPro" id="IPR050469">
    <property type="entry name" value="Diguanylate_Cyclase"/>
</dbReference>
<name>T0FDL4_9LEPT</name>
<dbReference type="EMBL" id="AHMO02000008">
    <property type="protein sequence ID" value="EQA45682.1"/>
    <property type="molecule type" value="Genomic_DNA"/>
</dbReference>
<keyword evidence="3" id="KW-1133">Transmembrane helix</keyword>
<evidence type="ECO:0000313" key="6">
    <source>
        <dbReference type="Proteomes" id="UP000015454"/>
    </source>
</evidence>
<dbReference type="EC" id="2.7.7.65" evidence="1"/>
<keyword evidence="6" id="KW-1185">Reference proteome</keyword>
<dbReference type="STRING" id="1049789.LEP1GSC050_1979"/>
<evidence type="ECO:0000256" key="2">
    <source>
        <dbReference type="ARBA" id="ARBA00034247"/>
    </source>
</evidence>
<keyword evidence="3" id="KW-0472">Membrane</keyword>